<dbReference type="CDD" id="cd00757">
    <property type="entry name" value="ThiF_MoeB_HesA_family"/>
    <property type="match status" value="1"/>
</dbReference>
<dbReference type="EMBL" id="JAKOEM010000007">
    <property type="protein sequence ID" value="MCG6558579.1"/>
    <property type="molecule type" value="Genomic_DNA"/>
</dbReference>
<dbReference type="InterPro" id="IPR000594">
    <property type="entry name" value="ThiF_NAD_FAD-bd"/>
</dbReference>
<evidence type="ECO:0000313" key="3">
    <source>
        <dbReference type="EMBL" id="MCG6558579.1"/>
    </source>
</evidence>
<proteinExistence type="predicted"/>
<dbReference type="GO" id="GO:0016779">
    <property type="term" value="F:nucleotidyltransferase activity"/>
    <property type="evidence" value="ECO:0007669"/>
    <property type="project" value="UniProtKB-KW"/>
</dbReference>
<keyword evidence="1" id="KW-0812">Transmembrane</keyword>
<gene>
    <name evidence="3" type="ORF">MB818_10230</name>
</gene>
<keyword evidence="3" id="KW-0548">Nucleotidyltransferase</keyword>
<keyword evidence="3" id="KW-0808">Transferase</keyword>
<dbReference type="PANTHER" id="PTHR10953">
    <property type="entry name" value="UBIQUITIN-ACTIVATING ENZYME E1"/>
    <property type="match status" value="1"/>
</dbReference>
<evidence type="ECO:0000259" key="2">
    <source>
        <dbReference type="Pfam" id="PF00899"/>
    </source>
</evidence>
<dbReference type="InterPro" id="IPR035985">
    <property type="entry name" value="Ubiquitin-activating_enz"/>
</dbReference>
<dbReference type="InterPro" id="IPR045886">
    <property type="entry name" value="ThiF/MoeB/HesA"/>
</dbReference>
<reference evidence="3" key="1">
    <citation type="submission" date="2022-02" db="EMBL/GenBank/DDBJ databases">
        <title>The genome sequence of Ruegeria sp. 1NDH52C.</title>
        <authorList>
            <person name="Du J."/>
        </authorList>
    </citation>
    <scope>NUCLEOTIDE SEQUENCE</scope>
    <source>
        <strain evidence="3">1NDH52C</strain>
    </source>
</reference>
<keyword evidence="4" id="KW-1185">Reference proteome</keyword>
<evidence type="ECO:0000313" key="4">
    <source>
        <dbReference type="Proteomes" id="UP001165279"/>
    </source>
</evidence>
<dbReference type="Gene3D" id="3.40.50.720">
    <property type="entry name" value="NAD(P)-binding Rossmann-like Domain"/>
    <property type="match status" value="1"/>
</dbReference>
<name>A0ABS9NXF7_9RHOB</name>
<dbReference type="SUPFAM" id="SSF69572">
    <property type="entry name" value="Activating enzymes of the ubiquitin-like proteins"/>
    <property type="match status" value="1"/>
</dbReference>
<comment type="caution">
    <text evidence="3">The sequence shown here is derived from an EMBL/GenBank/DDBJ whole genome shotgun (WGS) entry which is preliminary data.</text>
</comment>
<dbReference type="Proteomes" id="UP001165279">
    <property type="component" value="Unassembled WGS sequence"/>
</dbReference>
<accession>A0ABS9NXF7</accession>
<evidence type="ECO:0000256" key="1">
    <source>
        <dbReference type="SAM" id="Phobius"/>
    </source>
</evidence>
<feature type="domain" description="THIF-type NAD/FAD binding fold" evidence="2">
    <location>
        <begin position="4"/>
        <end position="227"/>
    </location>
</feature>
<organism evidence="3 4">
    <name type="scientific">Ruegeria alba</name>
    <dbReference type="NCBI Taxonomy" id="2916756"/>
    <lineage>
        <taxon>Bacteria</taxon>
        <taxon>Pseudomonadati</taxon>
        <taxon>Pseudomonadota</taxon>
        <taxon>Alphaproteobacteria</taxon>
        <taxon>Rhodobacterales</taxon>
        <taxon>Roseobacteraceae</taxon>
        <taxon>Ruegeria</taxon>
    </lineage>
</organism>
<dbReference type="Pfam" id="PF00899">
    <property type="entry name" value="ThiF"/>
    <property type="match status" value="1"/>
</dbReference>
<protein>
    <submittedName>
        <fullName evidence="3">ThiF family adenylyltransferase</fullName>
    </submittedName>
</protein>
<sequence>MSRYARQMMLPQVGAEGQARLAAARVLVVGAGGLAASALPLLGGAGVGRIDIFDGDTIELSNLHRQTLFSEADIGRAKVEVAAERCRALNSGIVLTGTKRSITPENVIGACRDVDLVLDCADSYAASYLLSDTCMALGKPLISASVLGLGGYAGGFCGGAPSLRAVFPEAPDSAASCATAGVLGPVVSILGSIQAQMTLSMLLGLDPSPLGQMVQIDAQTWRNSAFRFDHAPEPETAFRFVAPSGLTADDLVIELRSESEAPHPAHPSARRMTTSEIEITDTNQGKRLVLCCATGLRAWRAAEQLQPDWPGEIVLVAAATS</sequence>
<dbReference type="RefSeq" id="WP_238905004.1">
    <property type="nucleotide sequence ID" value="NZ_JAKOEM010000007.1"/>
</dbReference>
<keyword evidence="1" id="KW-1133">Transmembrane helix</keyword>
<dbReference type="PANTHER" id="PTHR10953:SF102">
    <property type="entry name" value="ADENYLYLTRANSFERASE AND SULFURTRANSFERASE MOCS3"/>
    <property type="match status" value="1"/>
</dbReference>
<feature type="transmembrane region" description="Helical" evidence="1">
    <location>
        <begin position="21"/>
        <end position="42"/>
    </location>
</feature>
<keyword evidence="1" id="KW-0472">Membrane</keyword>